<feature type="transmembrane region" description="Helical" evidence="1">
    <location>
        <begin position="68"/>
        <end position="89"/>
    </location>
</feature>
<dbReference type="EMBL" id="MN739880">
    <property type="protein sequence ID" value="QHT75599.1"/>
    <property type="molecule type" value="Genomic_DNA"/>
</dbReference>
<keyword evidence="1" id="KW-1133">Transmembrane helix</keyword>
<proteinExistence type="predicted"/>
<keyword evidence="1" id="KW-0812">Transmembrane</keyword>
<reference evidence="2" key="1">
    <citation type="journal article" date="2020" name="Nature">
        <title>Giant virus diversity and host interactions through global metagenomics.</title>
        <authorList>
            <person name="Schulz F."/>
            <person name="Roux S."/>
            <person name="Paez-Espino D."/>
            <person name="Jungbluth S."/>
            <person name="Walsh D.A."/>
            <person name="Denef V.J."/>
            <person name="McMahon K.D."/>
            <person name="Konstantinidis K.T."/>
            <person name="Eloe-Fadrosh E.A."/>
            <person name="Kyrpides N.C."/>
            <person name="Woyke T."/>
        </authorList>
    </citation>
    <scope>NUCLEOTIDE SEQUENCE</scope>
    <source>
        <strain evidence="2">GVMAG-M-3300023179-71</strain>
    </source>
</reference>
<keyword evidence="1" id="KW-0472">Membrane</keyword>
<feature type="transmembrane region" description="Helical" evidence="1">
    <location>
        <begin position="6"/>
        <end position="26"/>
    </location>
</feature>
<name>A0A6C0H562_9ZZZZ</name>
<protein>
    <submittedName>
        <fullName evidence="2">Uncharacterized protein</fullName>
    </submittedName>
</protein>
<accession>A0A6C0H562</accession>
<dbReference type="AlphaFoldDB" id="A0A6C0H562"/>
<sequence>MFLISYSDFILCCIKYIIIVSLIKTWMMSYTNDYIKIIEYRHNNNTINYIIFLINIIITFYTNIISLIIYTIILTIITLSIFYPFILLFEFVKN</sequence>
<organism evidence="2">
    <name type="scientific">viral metagenome</name>
    <dbReference type="NCBI Taxonomy" id="1070528"/>
    <lineage>
        <taxon>unclassified sequences</taxon>
        <taxon>metagenomes</taxon>
        <taxon>organismal metagenomes</taxon>
    </lineage>
</organism>
<evidence type="ECO:0000313" key="2">
    <source>
        <dbReference type="EMBL" id="QHT75599.1"/>
    </source>
</evidence>
<feature type="transmembrane region" description="Helical" evidence="1">
    <location>
        <begin position="46"/>
        <end position="62"/>
    </location>
</feature>
<evidence type="ECO:0000256" key="1">
    <source>
        <dbReference type="SAM" id="Phobius"/>
    </source>
</evidence>